<name>A0A090BW13_9GAMM</name>
<comment type="similarity">
    <text evidence="1 2">Belongs to the UPF0250 family.</text>
</comment>
<dbReference type="Pfam" id="PF04359">
    <property type="entry name" value="DUF493"/>
    <property type="match status" value="1"/>
</dbReference>
<dbReference type="PANTHER" id="PTHR38036">
    <property type="entry name" value="UPF0250 PROTEIN YBED"/>
    <property type="match status" value="1"/>
</dbReference>
<dbReference type="AlphaFoldDB" id="A0A090BW13"/>
<proteinExistence type="inferred from homology"/>
<dbReference type="EMBL" id="AP014633">
    <property type="protein sequence ID" value="BAP57806.1"/>
    <property type="molecule type" value="Genomic_DNA"/>
</dbReference>
<organism evidence="3 4">
    <name type="scientific">Thioploca ingrica</name>
    <dbReference type="NCBI Taxonomy" id="40754"/>
    <lineage>
        <taxon>Bacteria</taxon>
        <taxon>Pseudomonadati</taxon>
        <taxon>Pseudomonadota</taxon>
        <taxon>Gammaproteobacteria</taxon>
        <taxon>Thiotrichales</taxon>
        <taxon>Thiotrichaceae</taxon>
        <taxon>Thioploca</taxon>
    </lineage>
</organism>
<dbReference type="Proteomes" id="UP000031623">
    <property type="component" value="Chromosome"/>
</dbReference>
<dbReference type="PANTHER" id="PTHR38036:SF1">
    <property type="entry name" value="UPF0250 PROTEIN YBED"/>
    <property type="match status" value="1"/>
</dbReference>
<evidence type="ECO:0000313" key="3">
    <source>
        <dbReference type="EMBL" id="BAP57806.1"/>
    </source>
</evidence>
<dbReference type="Gene3D" id="3.30.70.260">
    <property type="match status" value="1"/>
</dbReference>
<dbReference type="STRING" id="40754.THII_3509"/>
<dbReference type="InterPro" id="IPR007454">
    <property type="entry name" value="UPF0250_YbeD-like"/>
</dbReference>
<protein>
    <recommendedName>
        <fullName evidence="2">UPF0250 protein THII_3509</fullName>
    </recommendedName>
</protein>
<evidence type="ECO:0000256" key="2">
    <source>
        <dbReference type="HAMAP-Rule" id="MF_00659"/>
    </source>
</evidence>
<sequence>MANNLSSTESAIPTNDTLFEFPCAFPIKVVGKTIEHFDLLIMEIVHRHCQDLTENTLITRTSRGGKYSAVTVTIMAQSRAQLDALYQELSAHEQIMMVF</sequence>
<dbReference type="HAMAP" id="MF_00659">
    <property type="entry name" value="UPF0250"/>
    <property type="match status" value="1"/>
</dbReference>
<gene>
    <name evidence="3" type="ORF">THII_3509</name>
</gene>
<dbReference type="OrthoDB" id="9793424at2"/>
<accession>A0A090BW13</accession>
<dbReference type="InterPro" id="IPR027471">
    <property type="entry name" value="YbeD-like_sf"/>
</dbReference>
<evidence type="ECO:0000256" key="1">
    <source>
        <dbReference type="ARBA" id="ARBA00008460"/>
    </source>
</evidence>
<dbReference type="KEGG" id="tig:THII_3509"/>
<dbReference type="GO" id="GO:0005829">
    <property type="term" value="C:cytosol"/>
    <property type="evidence" value="ECO:0007669"/>
    <property type="project" value="TreeGrafter"/>
</dbReference>
<keyword evidence="4" id="KW-1185">Reference proteome</keyword>
<reference evidence="3 4" key="1">
    <citation type="journal article" date="2014" name="ISME J.">
        <title>Ecophysiology of Thioploca ingrica as revealed by the complete genome sequence supplemented with proteomic evidence.</title>
        <authorList>
            <person name="Kojima H."/>
            <person name="Ogura Y."/>
            <person name="Yamamoto N."/>
            <person name="Togashi T."/>
            <person name="Mori H."/>
            <person name="Watanabe T."/>
            <person name="Nemoto F."/>
            <person name="Kurokawa K."/>
            <person name="Hayashi T."/>
            <person name="Fukui M."/>
        </authorList>
    </citation>
    <scope>NUCLEOTIDE SEQUENCE [LARGE SCALE GENOMIC DNA]</scope>
</reference>
<evidence type="ECO:0000313" key="4">
    <source>
        <dbReference type="Proteomes" id="UP000031623"/>
    </source>
</evidence>
<dbReference type="HOGENOM" id="CLU_161438_1_2_6"/>
<dbReference type="SUPFAM" id="SSF117991">
    <property type="entry name" value="YbeD/HP0495-like"/>
    <property type="match status" value="1"/>
</dbReference>